<keyword evidence="2" id="KW-1185">Reference proteome</keyword>
<accession>D2QGZ0</accession>
<dbReference type="STRING" id="504472.Slin_0693"/>
<organism evidence="1 2">
    <name type="scientific">Spirosoma linguale (strain ATCC 33905 / DSM 74 / LMG 10896 / Claus 1)</name>
    <dbReference type="NCBI Taxonomy" id="504472"/>
    <lineage>
        <taxon>Bacteria</taxon>
        <taxon>Pseudomonadati</taxon>
        <taxon>Bacteroidota</taxon>
        <taxon>Cytophagia</taxon>
        <taxon>Cytophagales</taxon>
        <taxon>Cytophagaceae</taxon>
        <taxon>Spirosoma</taxon>
    </lineage>
</organism>
<dbReference type="AlphaFoldDB" id="D2QGZ0"/>
<reference evidence="1 2" key="1">
    <citation type="journal article" date="2010" name="Stand. Genomic Sci.">
        <title>Complete genome sequence of Spirosoma linguale type strain (1).</title>
        <authorList>
            <person name="Lail K."/>
            <person name="Sikorski J."/>
            <person name="Saunders E."/>
            <person name="Lapidus A."/>
            <person name="Glavina Del Rio T."/>
            <person name="Copeland A."/>
            <person name="Tice H."/>
            <person name="Cheng J.-F."/>
            <person name="Lucas S."/>
            <person name="Nolan M."/>
            <person name="Bruce D."/>
            <person name="Goodwin L."/>
            <person name="Pitluck S."/>
            <person name="Ivanova N."/>
            <person name="Mavromatis K."/>
            <person name="Ovchinnikova G."/>
            <person name="Pati A."/>
            <person name="Chen A."/>
            <person name="Palaniappan K."/>
            <person name="Land M."/>
            <person name="Hauser L."/>
            <person name="Chang Y.-J."/>
            <person name="Jeffries C.D."/>
            <person name="Chain P."/>
            <person name="Brettin T."/>
            <person name="Detter J.C."/>
            <person name="Schuetze A."/>
            <person name="Rohde M."/>
            <person name="Tindall B.J."/>
            <person name="Goeker M."/>
            <person name="Bristow J."/>
            <person name="Eisen J.A."/>
            <person name="Markowitz V."/>
            <person name="Hugenholtz P."/>
            <person name="Kyrpides N.C."/>
            <person name="Klenk H.-P."/>
            <person name="Chen F."/>
        </authorList>
    </citation>
    <scope>NUCLEOTIDE SEQUENCE [LARGE SCALE GENOMIC DNA]</scope>
    <source>
        <strain evidence="2">ATCC 33905 / DSM 74 / LMG 10896 / Claus 1</strain>
    </source>
</reference>
<dbReference type="EMBL" id="CP001769">
    <property type="protein sequence ID" value="ADB36756.1"/>
    <property type="molecule type" value="Genomic_DNA"/>
</dbReference>
<proteinExistence type="predicted"/>
<dbReference type="InterPro" id="IPR027417">
    <property type="entry name" value="P-loop_NTPase"/>
</dbReference>
<dbReference type="Proteomes" id="UP000002028">
    <property type="component" value="Chromosome"/>
</dbReference>
<gene>
    <name evidence="1" type="ordered locus">Slin_0693</name>
</gene>
<dbReference type="HOGENOM" id="CLU_743746_0_0_10"/>
<evidence type="ECO:0000313" key="2">
    <source>
        <dbReference type="Proteomes" id="UP000002028"/>
    </source>
</evidence>
<dbReference type="Gene3D" id="3.40.50.300">
    <property type="entry name" value="P-loop containing nucleotide triphosphate hydrolases"/>
    <property type="match status" value="1"/>
</dbReference>
<dbReference type="KEGG" id="sli:Slin_0693"/>
<evidence type="ECO:0000313" key="1">
    <source>
        <dbReference type="EMBL" id="ADB36756.1"/>
    </source>
</evidence>
<name>D2QGZ0_SPILD</name>
<dbReference type="RefSeq" id="WP_012925308.1">
    <property type="nucleotide sequence ID" value="NC_013730.1"/>
</dbReference>
<protein>
    <submittedName>
        <fullName evidence="1">Uncharacterized protein</fullName>
    </submittedName>
</protein>
<dbReference type="Pfam" id="PF13481">
    <property type="entry name" value="AAA_25"/>
    <property type="match status" value="1"/>
</dbReference>
<dbReference type="eggNOG" id="COG0467">
    <property type="taxonomic scope" value="Bacteria"/>
</dbReference>
<sequence>MPTELNVNSLVERNNNTTPVLPLVSPKTPKLCLKDLHNRRLTNTTNHPAPTPVIRISGTNYANAGMISALTGPPKSGKTTVIGFILATAFSHFNDKAQSLDIETSFANGRDVVYLDFEQHISSTQDLQDKVLKYAGLSQTPENLFIYNLLEMSLDERRECIQVVFSEHDMHLLIIDGLADILTSVNDEEKSNALIEELALLASKHNTAVVVVIHENKGGGSVRGHLGSQIERKCAGLISIKKDRERKVHSIESRLIRIGDDFENVYFHYSEEHKRMVLLDAVATAELQQEAKQGAAEKKQEKQKGLMYLCFGDLKELPLKELRNKVRFHNPSTNSDKNADYHIKQALDAGIITVEGERQNRVYTYVAVTPEK</sequence>
<dbReference type="SUPFAM" id="SSF52540">
    <property type="entry name" value="P-loop containing nucleoside triphosphate hydrolases"/>
    <property type="match status" value="1"/>
</dbReference>